<comment type="similarity">
    <text evidence="16">Belongs to the cytochrome b family.</text>
</comment>
<keyword evidence="8 16" id="KW-0479">Metal-binding</keyword>
<keyword evidence="15 16" id="KW-0472">Membrane</keyword>
<accession>A0A1E1GJC2</accession>
<dbReference type="GO" id="GO:0005743">
    <property type="term" value="C:mitochondrial inner membrane"/>
    <property type="evidence" value="ECO:0007669"/>
    <property type="project" value="UniProtKB-SubCell"/>
</dbReference>
<feature type="transmembrane region" description="Helical" evidence="16">
    <location>
        <begin position="164"/>
        <end position="189"/>
    </location>
</feature>
<evidence type="ECO:0000256" key="12">
    <source>
        <dbReference type="ARBA" id="ARBA00023004"/>
    </source>
</evidence>
<protein>
    <recommendedName>
        <fullName evidence="3 16">Cytochrome b</fullName>
    </recommendedName>
</protein>
<dbReference type="PANTHER" id="PTHR19271">
    <property type="entry name" value="CYTOCHROME B"/>
    <property type="match status" value="1"/>
</dbReference>
<feature type="transmembrane region" description="Helical" evidence="16">
    <location>
        <begin position="12"/>
        <end position="34"/>
    </location>
</feature>
<evidence type="ECO:0000259" key="18">
    <source>
        <dbReference type="PROSITE" id="PS51003"/>
    </source>
</evidence>
<dbReference type="PANTHER" id="PTHR19271:SF16">
    <property type="entry name" value="CYTOCHROME B"/>
    <property type="match status" value="1"/>
</dbReference>
<keyword evidence="11 16" id="KW-1133">Transmembrane helix</keyword>
<dbReference type="PROSITE" id="PS51002">
    <property type="entry name" value="CYTB_NTER"/>
    <property type="match status" value="1"/>
</dbReference>
<keyword evidence="13" id="KW-0830">Ubiquinone</keyword>
<dbReference type="InterPro" id="IPR016174">
    <property type="entry name" value="Di-haem_cyt_TM"/>
</dbReference>
<feature type="transmembrane region" description="Helical" evidence="16">
    <location>
        <begin position="278"/>
        <end position="296"/>
    </location>
</feature>
<evidence type="ECO:0000256" key="15">
    <source>
        <dbReference type="ARBA" id="ARBA00023136"/>
    </source>
</evidence>
<keyword evidence="9" id="KW-0999">Mitochondrion inner membrane</keyword>
<feature type="transmembrane region" description="Helical" evidence="16">
    <location>
        <begin position="128"/>
        <end position="152"/>
    </location>
</feature>
<comment type="cofactor">
    <cofactor evidence="16">
        <name>heme b</name>
        <dbReference type="ChEBI" id="CHEBI:60344"/>
    </cofactor>
    <text evidence="16">Binds 2 heme groups non-covalently.</text>
</comment>
<evidence type="ECO:0000256" key="6">
    <source>
        <dbReference type="ARBA" id="ARBA00022660"/>
    </source>
</evidence>
<keyword evidence="12 16" id="KW-0408">Iron</keyword>
<evidence type="ECO:0000256" key="8">
    <source>
        <dbReference type="ARBA" id="ARBA00022723"/>
    </source>
</evidence>
<dbReference type="GO" id="GO:0046872">
    <property type="term" value="F:metal ion binding"/>
    <property type="evidence" value="ECO:0007669"/>
    <property type="project" value="UniProtKB-UniRule"/>
</dbReference>
<name>A0A1E1GJC2_9TREM</name>
<dbReference type="InterPro" id="IPR005797">
    <property type="entry name" value="Cyt_b/b6_N"/>
</dbReference>
<keyword evidence="10 16" id="KW-0249">Electron transport</keyword>
<evidence type="ECO:0000256" key="14">
    <source>
        <dbReference type="ARBA" id="ARBA00023128"/>
    </source>
</evidence>
<reference evidence="19" key="1">
    <citation type="submission" date="2016-10" db="EMBL/GenBank/DDBJ databases">
        <title>Complete mitochondrial genomes of 50 helminths species.</title>
        <authorList>
            <person name="Kikuchi T."/>
            <person name="Holroyd N."/>
            <person name="Berriman M."/>
        </authorList>
    </citation>
    <scope>NUCLEOTIDE SEQUENCE</scope>
</reference>
<feature type="domain" description="Cytochrome b/b6 C-terminal region profile" evidence="18">
    <location>
        <begin position="200"/>
        <end position="364"/>
    </location>
</feature>
<evidence type="ECO:0000256" key="2">
    <source>
        <dbReference type="ARBA" id="ARBA00004448"/>
    </source>
</evidence>
<evidence type="ECO:0000256" key="16">
    <source>
        <dbReference type="RuleBase" id="RU362117"/>
    </source>
</evidence>
<evidence type="ECO:0000256" key="3">
    <source>
        <dbReference type="ARBA" id="ARBA00013531"/>
    </source>
</evidence>
<evidence type="ECO:0000256" key="7">
    <source>
        <dbReference type="ARBA" id="ARBA00022692"/>
    </source>
</evidence>
<geneLocation type="mitochondrion" evidence="19"/>
<evidence type="ECO:0000259" key="17">
    <source>
        <dbReference type="PROSITE" id="PS51002"/>
    </source>
</evidence>
<dbReference type="InterPro" id="IPR027387">
    <property type="entry name" value="Cytb/b6-like_sf"/>
</dbReference>
<comment type="subcellular location">
    <subcellularLocation>
        <location evidence="2">Mitochondrion inner membrane</location>
        <topology evidence="2">Multi-pass membrane protein</topology>
    </subcellularLocation>
</comment>
<evidence type="ECO:0000256" key="5">
    <source>
        <dbReference type="ARBA" id="ARBA00022617"/>
    </source>
</evidence>
<sequence>MKKLFYGNLVDLPTSLGLSYFWCVGFVLSIFMSFQIMSGIVLSMFYSSFSNFLFLIWADDSVVHWLVRYLHIWGVSVIFVLLYVHICRSLYYSSYSKIGVWSTGFMLYLLIMVEAFLGYVLPWHQMSYWAATVLTSVILSVPFFGSSLYSYVVGGYSVTVDETLVRFFSIHVVLGIGLMGLILLHLFYLHSVGSSSPLFFFDSYNDSVYFHKYYSIKDFLVFTSVLWVLLISMMCYPMVVLDCEAFIEANPLVTPSNIKPEWYFLGYYAVLRSISSKLGGLVFVLIILFAIWFPSVNTSSTYSISRQLVFWFVVFLGLGLSYMGSCHVEYPYVLVSQLGSIMLLCFLVIYKVYWLVPFRCLWTVNIV</sequence>
<keyword evidence="14 16" id="KW-0496">Mitochondrion</keyword>
<keyword evidence="7 16" id="KW-0812">Transmembrane</keyword>
<organism evidence="19">
    <name type="scientific">Schistosoma margrebowiei</name>
    <dbReference type="NCBI Taxonomy" id="48269"/>
    <lineage>
        <taxon>Eukaryota</taxon>
        <taxon>Metazoa</taxon>
        <taxon>Spiralia</taxon>
        <taxon>Lophotrochozoa</taxon>
        <taxon>Platyhelminthes</taxon>
        <taxon>Trematoda</taxon>
        <taxon>Digenea</taxon>
        <taxon>Strigeidida</taxon>
        <taxon>Schistosomatoidea</taxon>
        <taxon>Schistosomatidae</taxon>
        <taxon>Schistosoma</taxon>
    </lineage>
</organism>
<dbReference type="GO" id="GO:0008121">
    <property type="term" value="F:quinol-cytochrome-c reductase activity"/>
    <property type="evidence" value="ECO:0007669"/>
    <property type="project" value="TreeGrafter"/>
</dbReference>
<dbReference type="Pfam" id="PF00033">
    <property type="entry name" value="Cytochrome_B"/>
    <property type="match status" value="1"/>
</dbReference>
<dbReference type="PROSITE" id="PS51003">
    <property type="entry name" value="CYTB_CTER"/>
    <property type="match status" value="1"/>
</dbReference>
<feature type="domain" description="Cytochrome b/b6 N-terminal region profile" evidence="17">
    <location>
        <begin position="1"/>
        <end position="198"/>
    </location>
</feature>
<evidence type="ECO:0000256" key="9">
    <source>
        <dbReference type="ARBA" id="ARBA00022792"/>
    </source>
</evidence>
<dbReference type="SUPFAM" id="SSF81648">
    <property type="entry name" value="a domain/subunit of cytochrome bc1 complex (Ubiquinol-cytochrome c reductase)"/>
    <property type="match status" value="1"/>
</dbReference>
<feature type="transmembrane region" description="Helical" evidence="16">
    <location>
        <begin position="308"/>
        <end position="324"/>
    </location>
</feature>
<feature type="transmembrane region" description="Helical" evidence="16">
    <location>
        <begin position="219"/>
        <end position="239"/>
    </location>
</feature>
<feature type="transmembrane region" description="Helical" evidence="16">
    <location>
        <begin position="40"/>
        <end position="58"/>
    </location>
</feature>
<evidence type="ECO:0000313" key="19">
    <source>
        <dbReference type="EMBL" id="BAV82957.1"/>
    </source>
</evidence>
<evidence type="ECO:0000256" key="10">
    <source>
        <dbReference type="ARBA" id="ARBA00022982"/>
    </source>
</evidence>
<dbReference type="AlphaFoldDB" id="A0A1E1GJC2"/>
<dbReference type="InterPro" id="IPR036150">
    <property type="entry name" value="Cyt_b/b6_C_sf"/>
</dbReference>
<feature type="transmembrane region" description="Helical" evidence="16">
    <location>
        <begin position="65"/>
        <end position="86"/>
    </location>
</feature>
<comment type="function">
    <text evidence="1 16">Component of the ubiquinol-cytochrome c reductase complex (complex III or cytochrome b-c1 complex) that is part of the mitochondrial respiratory chain. The b-c1 complex mediates electron transfer from ubiquinol to cytochrome c. Contributes to the generation of a proton gradient across the mitochondrial membrane that is then used for ATP synthesis.</text>
</comment>
<proteinExistence type="inferred from homology"/>
<gene>
    <name evidence="19" type="primary">CYTB</name>
</gene>
<dbReference type="Gene3D" id="1.20.810.10">
    <property type="entry name" value="Cytochrome Bc1 Complex, Chain C"/>
    <property type="match status" value="1"/>
</dbReference>
<dbReference type="InterPro" id="IPR005798">
    <property type="entry name" value="Cyt_b/b6_C"/>
</dbReference>
<dbReference type="SUPFAM" id="SSF81342">
    <property type="entry name" value="Transmembrane di-heme cytochromes"/>
    <property type="match status" value="1"/>
</dbReference>
<evidence type="ECO:0000256" key="13">
    <source>
        <dbReference type="ARBA" id="ARBA00023075"/>
    </source>
</evidence>
<keyword evidence="4 16" id="KW-0813">Transport</keyword>
<evidence type="ECO:0000256" key="11">
    <source>
        <dbReference type="ARBA" id="ARBA00022989"/>
    </source>
</evidence>
<keyword evidence="6 16" id="KW-0679">Respiratory chain</keyword>
<evidence type="ECO:0000256" key="1">
    <source>
        <dbReference type="ARBA" id="ARBA00002566"/>
    </source>
</evidence>
<dbReference type="GO" id="GO:0006122">
    <property type="term" value="P:mitochondrial electron transport, ubiquinol to cytochrome c"/>
    <property type="evidence" value="ECO:0007669"/>
    <property type="project" value="TreeGrafter"/>
</dbReference>
<keyword evidence="5 16" id="KW-0349">Heme</keyword>
<evidence type="ECO:0000256" key="4">
    <source>
        <dbReference type="ARBA" id="ARBA00022448"/>
    </source>
</evidence>
<feature type="transmembrane region" description="Helical" evidence="16">
    <location>
        <begin position="98"/>
        <end position="121"/>
    </location>
</feature>
<dbReference type="Pfam" id="PF00032">
    <property type="entry name" value="Cytochrom_B_C"/>
    <property type="match status" value="1"/>
</dbReference>
<dbReference type="EMBL" id="AP017709">
    <property type="protein sequence ID" value="BAV82957.1"/>
    <property type="molecule type" value="Genomic_DNA"/>
</dbReference>
<dbReference type="GO" id="GO:0016491">
    <property type="term" value="F:oxidoreductase activity"/>
    <property type="evidence" value="ECO:0007669"/>
    <property type="project" value="UniProtKB-UniRule"/>
</dbReference>